<dbReference type="FunFam" id="3.40.640.10:FF:000004">
    <property type="entry name" value="Acetylornithine aminotransferase"/>
    <property type="match status" value="1"/>
</dbReference>
<comment type="similarity">
    <text evidence="4">Belongs to the class-III pyridoxal-phosphate-dependent aminotransferase family.</text>
</comment>
<dbReference type="Pfam" id="PF04958">
    <property type="entry name" value="AstA"/>
    <property type="match status" value="1"/>
</dbReference>
<dbReference type="FunFam" id="3.40.605.10:FF:000010">
    <property type="entry name" value="N-succinylglutamate 5-semialdehyde dehydrogenase"/>
    <property type="match status" value="1"/>
</dbReference>
<name>A0A0A2WJ02_BEABA</name>
<dbReference type="AlphaFoldDB" id="A0A0A2WJ02"/>
<dbReference type="FunFam" id="3.40.309.10:FF:000013">
    <property type="entry name" value="N-succinylglutamate 5-semialdehyde dehydrogenase"/>
    <property type="match status" value="1"/>
</dbReference>
<dbReference type="GO" id="GO:0003992">
    <property type="term" value="F:N2-acetyl-L-ornithine:2-oxoglutarate 5-aminotransferase activity"/>
    <property type="evidence" value="ECO:0007669"/>
    <property type="project" value="UniProtKB-EC"/>
</dbReference>
<dbReference type="Gene3D" id="3.40.309.10">
    <property type="entry name" value="Aldehyde Dehydrogenase, Chain A, domain 2"/>
    <property type="match status" value="1"/>
</dbReference>
<dbReference type="InterPro" id="IPR017649">
    <property type="entry name" value="SuccinylGlu_semiald_DH_AstD"/>
</dbReference>
<evidence type="ECO:0000256" key="7">
    <source>
        <dbReference type="ARBA" id="ARBA00022679"/>
    </source>
</evidence>
<keyword evidence="7" id="KW-0808">Transferase</keyword>
<comment type="cofactor">
    <cofactor evidence="1">
        <name>pyridoxal 5'-phosphate</name>
        <dbReference type="ChEBI" id="CHEBI:597326"/>
    </cofactor>
</comment>
<dbReference type="HOGENOM" id="CLU_279502_0_0_1"/>
<evidence type="ECO:0000256" key="1">
    <source>
        <dbReference type="ARBA" id="ARBA00001933"/>
    </source>
</evidence>
<dbReference type="InterPro" id="IPR004636">
    <property type="entry name" value="AcOrn/SuccOrn_fam"/>
</dbReference>
<dbReference type="HAMAP" id="MF_01107">
    <property type="entry name" value="ArgD_aminotrans_3"/>
    <property type="match status" value="1"/>
</dbReference>
<evidence type="ECO:0000256" key="5">
    <source>
        <dbReference type="ARBA" id="ARBA00012919"/>
    </source>
</evidence>
<dbReference type="GO" id="GO:0042802">
    <property type="term" value="F:identical protein binding"/>
    <property type="evidence" value="ECO:0007669"/>
    <property type="project" value="TreeGrafter"/>
</dbReference>
<dbReference type="PROSITE" id="PS00687">
    <property type="entry name" value="ALDEHYDE_DEHYDR_GLU"/>
    <property type="match status" value="1"/>
</dbReference>
<dbReference type="Proteomes" id="UP000030106">
    <property type="component" value="Unassembled WGS sequence"/>
</dbReference>
<dbReference type="NCBIfam" id="NF002325">
    <property type="entry name" value="PRK01278.1"/>
    <property type="match status" value="1"/>
</dbReference>
<dbReference type="GO" id="GO:0043824">
    <property type="term" value="F:succinylglutamate-semialdehyde dehydrogenase activity"/>
    <property type="evidence" value="ECO:0007669"/>
    <property type="project" value="InterPro"/>
</dbReference>
<dbReference type="InterPro" id="IPR017652">
    <property type="entry name" value="Ac/SucOrn_transaminase_bac"/>
</dbReference>
<dbReference type="SUPFAM" id="SSF53383">
    <property type="entry name" value="PLP-dependent transferases"/>
    <property type="match status" value="1"/>
</dbReference>
<dbReference type="NCBIfam" id="NF007770">
    <property type="entry name" value="PRK10456.1"/>
    <property type="match status" value="1"/>
</dbReference>
<evidence type="ECO:0000313" key="13">
    <source>
        <dbReference type="EMBL" id="KGQ13109.1"/>
    </source>
</evidence>
<dbReference type="GO" id="GO:0030170">
    <property type="term" value="F:pyridoxal phosphate binding"/>
    <property type="evidence" value="ECO:0007669"/>
    <property type="project" value="InterPro"/>
</dbReference>
<dbReference type="PANTHER" id="PTHR11986:SF113">
    <property type="entry name" value="SUCCINYLORNITHINE TRANSAMINASE"/>
    <property type="match status" value="1"/>
</dbReference>
<dbReference type="GO" id="GO:0006527">
    <property type="term" value="P:L-arginine catabolic process"/>
    <property type="evidence" value="ECO:0007669"/>
    <property type="project" value="InterPro"/>
</dbReference>
<evidence type="ECO:0000256" key="9">
    <source>
        <dbReference type="ARBA" id="ARBA00023002"/>
    </source>
</evidence>
<dbReference type="NCBIfam" id="NF009047">
    <property type="entry name" value="PRK12381.1"/>
    <property type="match status" value="1"/>
</dbReference>
<dbReference type="InterPro" id="IPR016160">
    <property type="entry name" value="Ald_DH_CS_CYS"/>
</dbReference>
<dbReference type="SUPFAM" id="SSF55729">
    <property type="entry name" value="Acyl-CoA N-acyltransferases (Nat)"/>
    <property type="match status" value="1"/>
</dbReference>
<dbReference type="Gene3D" id="3.40.640.10">
    <property type="entry name" value="Type I PLP-dependent aspartate aminotransferase-like (Major domain)"/>
    <property type="match status" value="1"/>
</dbReference>
<gene>
    <name evidence="13" type="ORF">BBAD15_g1148</name>
</gene>
<comment type="similarity">
    <text evidence="12">Belongs to the aldehyde dehydrogenase family.</text>
</comment>
<proteinExistence type="inferred from homology"/>
<dbReference type="EMBL" id="ANFO01000058">
    <property type="protein sequence ID" value="KGQ13109.1"/>
    <property type="molecule type" value="Genomic_DNA"/>
</dbReference>
<evidence type="ECO:0000313" key="14">
    <source>
        <dbReference type="Proteomes" id="UP000030106"/>
    </source>
</evidence>
<evidence type="ECO:0000256" key="2">
    <source>
        <dbReference type="ARBA" id="ARBA00005023"/>
    </source>
</evidence>
<dbReference type="InterPro" id="IPR015421">
    <property type="entry name" value="PyrdxlP-dep_Trfase_major"/>
</dbReference>
<dbReference type="InterPro" id="IPR005814">
    <property type="entry name" value="Aminotrans_3"/>
</dbReference>
<dbReference type="InterPro" id="IPR049704">
    <property type="entry name" value="Aminotrans_3_PPA_site"/>
</dbReference>
<organism evidence="13 14">
    <name type="scientific">Beauveria bassiana D1-5</name>
    <dbReference type="NCBI Taxonomy" id="1245745"/>
    <lineage>
        <taxon>Eukaryota</taxon>
        <taxon>Fungi</taxon>
        <taxon>Dikarya</taxon>
        <taxon>Ascomycota</taxon>
        <taxon>Pezizomycotina</taxon>
        <taxon>Sordariomycetes</taxon>
        <taxon>Hypocreomycetidae</taxon>
        <taxon>Hypocreales</taxon>
        <taxon>Cordycipitaceae</taxon>
        <taxon>Beauveria</taxon>
    </lineage>
</organism>
<dbReference type="GO" id="GO:0006526">
    <property type="term" value="P:L-arginine biosynthetic process"/>
    <property type="evidence" value="ECO:0007669"/>
    <property type="project" value="UniProtKB-UniPathway"/>
</dbReference>
<dbReference type="UniPathway" id="UPA00068">
    <property type="reaction ID" value="UER00109"/>
</dbReference>
<dbReference type="Gene3D" id="3.40.605.10">
    <property type="entry name" value="Aldehyde Dehydrogenase, Chain A, domain 1"/>
    <property type="match status" value="1"/>
</dbReference>
<dbReference type="InterPro" id="IPR007041">
    <property type="entry name" value="Arg_succinylTrfase_AstA/AruG"/>
</dbReference>
<dbReference type="NCBIfam" id="NF006992">
    <property type="entry name" value="PRK09457.1"/>
    <property type="match status" value="1"/>
</dbReference>
<dbReference type="NCBIfam" id="NF003468">
    <property type="entry name" value="PRK05093.1"/>
    <property type="match status" value="1"/>
</dbReference>
<dbReference type="InterPro" id="IPR015422">
    <property type="entry name" value="PyrdxlP-dep_Trfase_small"/>
</dbReference>
<dbReference type="CDD" id="cd07095">
    <property type="entry name" value="ALDH_SGSD_AstD"/>
    <property type="match status" value="1"/>
</dbReference>
<keyword evidence="10" id="KW-0520">NAD</keyword>
<dbReference type="InterPro" id="IPR016181">
    <property type="entry name" value="Acyl_CoA_acyltransferase"/>
</dbReference>
<dbReference type="CDD" id="cd00610">
    <property type="entry name" value="OAT_like"/>
    <property type="match status" value="1"/>
</dbReference>
<evidence type="ECO:0000256" key="11">
    <source>
        <dbReference type="PROSITE-ProRule" id="PRU10007"/>
    </source>
</evidence>
<dbReference type="EC" id="2.6.1.11" evidence="5"/>
<comment type="pathway">
    <text evidence="3">Amino-acid biosynthesis; L-arginine biosynthesis; N(2)-acetyl-L-ornithine from L-glutamate: step 4/4.</text>
</comment>
<dbReference type="InterPro" id="IPR016162">
    <property type="entry name" value="Ald_DH_N"/>
</dbReference>
<dbReference type="PANTHER" id="PTHR11986">
    <property type="entry name" value="AMINOTRANSFERASE CLASS III"/>
    <property type="match status" value="1"/>
</dbReference>
<dbReference type="NCBIfam" id="TIGR03246">
    <property type="entry name" value="arg_catab_astC"/>
    <property type="match status" value="1"/>
</dbReference>
<sequence length="1127" mass="122631">MSQSITRQHFDEWMMPVYAPAPFIPVRGEGSTLWDQQGKDYIDFAGGIAVNALGHAHPEMRKALEEQAAKFWHTGNGYTNEPVLKLAKQLIDATFAEKVFFCNSGAEANEAALKLARKYAHDNYGAQKSGIVAFKNAFHGRTLFTVTAGGQPAYSQDFAPLPPQINHAVFNDLQSARDLINDQTCAVIVEPMQGEGGVVPATPEFLQGLRELCDKHNAVLIFDEVQTGVGRTGSLYAYMHYGVTPDVLSTAKALGGGFPIGALLTTDRFAKVMVVGTHGTTYGGNPLASAVAGRVLEIINTPEVLNGVKQRHDWFVERLNHINQKHQLFSEAAAQEGLMMLIAGANVLRFAPALIVSEAEVQRGLDRFERACERFLAGGGLPKGDQGYVFVLEDTRSGQVAGICAIEVAVGLNDPWYNYRVGTLVHASKELNIYNALPTLFLTHDHTGASELCTLFLDPAWRKEGNGYLLSKSRFLFMAAFRERFNDKVVAEMRGVIDEHGHSPFWESLGNRFFSMEFARADYLCGTGQKAFIAELMPKHPIYTDFLSKEAQAVIGQVHPQTAPARTVLEAEGFRYRNYVDIFDGGPTLECDIDRVRAIRKSRLQTVAVGQPATDELPVCLVANENYHQFRVMLIKADPKGEKLVIDAATADALKCASGDTVRVVRLCPEEKKVEEACRAARAAFPGWAKRPFAERQEIVERFAGLLEANKDALAETIALETGKPRWEAATEATAMVNKIAISIKSYHTRTGETHTAMPDGAATLRHRPHGVLAVFGPYNLPGHLPNGHIVPGLLAGNTIIFKPSELTPRIGEQVMKLWAEAGIPAGVLNLVQGGRETGEALSQQSDLDGLLFTGSAGTGYHLHRQFAGQPEKILALEMGGNNPLIVEDPQDIDGAVHVAIQSAFITAGQRCTCARRLLVKQGEQGDAFIRRLVEVSARLQPGEWDAMPQPFIGGLISVQAAERVLTAFQEHVARGGKPLLEPKMIRPGTSLLTPGIVELSGVADVPDEEVFGPLLAIYRYTNFDDAIRMANDTRYGLASGLISPSREQFDQLLLEARAGIVNWNKPLTGAASTAPFGGVGASGNHRASAWYAADYCAWPMASLESTSFALPSTLSPGLDFSREGQP</sequence>
<dbReference type="Gene3D" id="3.90.1150.10">
    <property type="entry name" value="Aspartate Aminotransferase, domain 1"/>
    <property type="match status" value="2"/>
</dbReference>
<accession>A0A0A2WJ02</accession>
<dbReference type="Pfam" id="PF00202">
    <property type="entry name" value="Aminotran_3"/>
    <property type="match status" value="1"/>
</dbReference>
<evidence type="ECO:0000256" key="10">
    <source>
        <dbReference type="ARBA" id="ARBA00023027"/>
    </source>
</evidence>
<dbReference type="NCBIfam" id="TIGR00707">
    <property type="entry name" value="argD"/>
    <property type="match status" value="1"/>
</dbReference>
<evidence type="ECO:0000256" key="3">
    <source>
        <dbReference type="ARBA" id="ARBA00005024"/>
    </source>
</evidence>
<dbReference type="STRING" id="1245745.A0A0A2WJ02"/>
<dbReference type="NCBIfam" id="TIGR03243">
    <property type="entry name" value="arg_catab_AOST"/>
    <property type="match status" value="1"/>
</dbReference>
<evidence type="ECO:0000256" key="12">
    <source>
        <dbReference type="RuleBase" id="RU003345"/>
    </source>
</evidence>
<dbReference type="InterPro" id="IPR029510">
    <property type="entry name" value="Ald_DH_CS_GLU"/>
</dbReference>
<protein>
    <recommendedName>
        <fullName evidence="5">acetylornithine transaminase</fullName>
        <ecNumber evidence="5">2.6.1.11</ecNumber>
    </recommendedName>
</protein>
<dbReference type="PROSITE" id="PS00600">
    <property type="entry name" value="AA_TRANSFER_CLASS_3"/>
    <property type="match status" value="1"/>
</dbReference>
<dbReference type="SUPFAM" id="SSF53720">
    <property type="entry name" value="ALDH-like"/>
    <property type="match status" value="1"/>
</dbReference>
<dbReference type="GO" id="GO:0008791">
    <property type="term" value="F:arginine N-succinyltransferase activity"/>
    <property type="evidence" value="ECO:0007669"/>
    <property type="project" value="InterPro"/>
</dbReference>
<evidence type="ECO:0000256" key="8">
    <source>
        <dbReference type="ARBA" id="ARBA00022898"/>
    </source>
</evidence>
<dbReference type="NCBIfam" id="TIGR03240">
    <property type="entry name" value="arg_catab_astD"/>
    <property type="match status" value="1"/>
</dbReference>
<evidence type="ECO:0000256" key="6">
    <source>
        <dbReference type="ARBA" id="ARBA00022576"/>
    </source>
</evidence>
<dbReference type="InterPro" id="IPR015424">
    <property type="entry name" value="PyrdxlP-dep_Trfase"/>
</dbReference>
<evidence type="ECO:0000256" key="4">
    <source>
        <dbReference type="ARBA" id="ARBA00008954"/>
    </source>
</evidence>
<dbReference type="NCBIfam" id="TIGR03244">
    <property type="entry name" value="arg_catab_AstA"/>
    <property type="match status" value="1"/>
</dbReference>
<feature type="active site" evidence="11">
    <location>
        <position position="878"/>
    </location>
</feature>
<comment type="caution">
    <text evidence="13">The sequence shown here is derived from an EMBL/GenBank/DDBJ whole genome shotgun (WGS) entry which is preliminary data.</text>
</comment>
<dbReference type="PROSITE" id="PS00070">
    <property type="entry name" value="ALDEHYDE_DEHYDR_CYS"/>
    <property type="match status" value="1"/>
</dbReference>
<dbReference type="InterPro" id="IPR016163">
    <property type="entry name" value="Ald_DH_C"/>
</dbReference>
<dbReference type="InterPro" id="IPR050103">
    <property type="entry name" value="Class-III_PLP-dep_AT"/>
</dbReference>
<dbReference type="InterPro" id="IPR016161">
    <property type="entry name" value="Ald_DH/histidinol_DH"/>
</dbReference>
<keyword evidence="8" id="KW-0663">Pyridoxal phosphate</keyword>
<dbReference type="HAMAP" id="MF_01174">
    <property type="entry name" value="Aldedh_AstD"/>
    <property type="match status" value="1"/>
</dbReference>
<keyword evidence="6" id="KW-0032">Aminotransferase</keyword>
<comment type="pathway">
    <text evidence="2">Amino-acid degradation.</text>
</comment>
<reference evidence="13 14" key="1">
    <citation type="submission" date="2012-10" db="EMBL/GenBank/DDBJ databases">
        <title>Genome sequencing and analysis of entomopathogenic fungi Beauveria bassiana D1-5.</title>
        <authorList>
            <person name="Li Q."/>
            <person name="Wang L."/>
            <person name="Zhang Z."/>
            <person name="Wang Q."/>
            <person name="Ren J."/>
            <person name="Wang M."/>
            <person name="Xu W."/>
            <person name="Wang J."/>
            <person name="Lu Y."/>
            <person name="Du Q."/>
            <person name="Sun Z."/>
        </authorList>
    </citation>
    <scope>NUCLEOTIDE SEQUENCE [LARGE SCALE GENOMIC DNA]</scope>
    <source>
        <strain evidence="13 14">D1-5</strain>
    </source>
</reference>
<dbReference type="InterPro" id="IPR017650">
    <property type="entry name" value="Arginine_N-succinylTrfase"/>
</dbReference>
<keyword evidence="9 12" id="KW-0560">Oxidoreductase</keyword>